<name>A0A813QYG7_ADIRI</name>
<keyword evidence="5" id="KW-1185">Reference proteome</keyword>
<evidence type="ECO:0000256" key="2">
    <source>
        <dbReference type="ARBA" id="ARBA00012176"/>
    </source>
</evidence>
<dbReference type="InterPro" id="IPR003737">
    <property type="entry name" value="GlcNAc_PI_deacetylase-related"/>
</dbReference>
<evidence type="ECO:0000256" key="1">
    <source>
        <dbReference type="ARBA" id="ARBA00006066"/>
    </source>
</evidence>
<dbReference type="PANTHER" id="PTHR12993:SF11">
    <property type="entry name" value="N-ACETYLGLUCOSAMINYL-PHOSPHATIDYLINOSITOL DE-N-ACETYLASE"/>
    <property type="match status" value="1"/>
</dbReference>
<dbReference type="Proteomes" id="UP000663852">
    <property type="component" value="Unassembled WGS sequence"/>
</dbReference>
<sequence>MSSTLAVLVVIAHPDDETMFAGFLHALTHKIGANVDLVCVTNGEGGYRHSAPAEYLYGHLQLSRETIGRQHLPRIRKQELLGSGRILGIRKIFFYDQLDLKYDRDVDVVFADQWNKGEIIQRLEQTIRTGNGNEGYDIMLIMLPSSQSHGHHTASGLIALETIDRLRQKQDSHIKVPTVLGASEFVVNETPTYLSNRLASISSQTPNEFCFDRTWKLSPTSNMSDYQTIVMWTCSEHKSQCGLITETLTSYSRSQENYFYFSLNEEPERLPQIENLFKQLNEIHQY</sequence>
<dbReference type="EMBL" id="CAJNOJ010000002">
    <property type="protein sequence ID" value="CAF0725347.1"/>
    <property type="molecule type" value="Genomic_DNA"/>
</dbReference>
<evidence type="ECO:0000313" key="4">
    <source>
        <dbReference type="EMBL" id="CAF0774311.1"/>
    </source>
</evidence>
<proteinExistence type="inferred from homology"/>
<comment type="caution">
    <text evidence="4">The sequence shown here is derived from an EMBL/GenBank/DDBJ whole genome shotgun (WGS) entry which is preliminary data.</text>
</comment>
<dbReference type="GO" id="GO:0000225">
    <property type="term" value="F:N-acetylglucosaminylphosphatidylinositol deacetylase activity"/>
    <property type="evidence" value="ECO:0007669"/>
    <property type="project" value="UniProtKB-EC"/>
</dbReference>
<evidence type="ECO:0000313" key="5">
    <source>
        <dbReference type="Proteomes" id="UP000663828"/>
    </source>
</evidence>
<accession>A0A813QYG7</accession>
<gene>
    <name evidence="3" type="ORF">EDS130_LOCUS642</name>
    <name evidence="4" type="ORF">XAT740_LOCUS1621</name>
</gene>
<dbReference type="OrthoDB" id="10019817at2759"/>
<reference evidence="4" key="1">
    <citation type="submission" date="2021-02" db="EMBL/GenBank/DDBJ databases">
        <authorList>
            <person name="Nowell W R."/>
        </authorList>
    </citation>
    <scope>NUCLEOTIDE SEQUENCE</scope>
</reference>
<dbReference type="EMBL" id="CAJNOR010000051">
    <property type="protein sequence ID" value="CAF0774311.1"/>
    <property type="molecule type" value="Genomic_DNA"/>
</dbReference>
<dbReference type="EC" id="3.5.1.89" evidence="2"/>
<dbReference type="PANTHER" id="PTHR12993">
    <property type="entry name" value="N-ACETYLGLUCOSAMINYL-PHOSPHATIDYLINOSITOL DE-N-ACETYLASE-RELATED"/>
    <property type="match status" value="1"/>
</dbReference>
<comment type="similarity">
    <text evidence="1">Belongs to the PIGL family.</text>
</comment>
<organism evidence="4 5">
    <name type="scientific">Adineta ricciae</name>
    <name type="common">Rotifer</name>
    <dbReference type="NCBI Taxonomy" id="249248"/>
    <lineage>
        <taxon>Eukaryota</taxon>
        <taxon>Metazoa</taxon>
        <taxon>Spiralia</taxon>
        <taxon>Gnathifera</taxon>
        <taxon>Rotifera</taxon>
        <taxon>Eurotatoria</taxon>
        <taxon>Bdelloidea</taxon>
        <taxon>Adinetida</taxon>
        <taxon>Adinetidae</taxon>
        <taxon>Adineta</taxon>
    </lineage>
</organism>
<dbReference type="Proteomes" id="UP000663828">
    <property type="component" value="Unassembled WGS sequence"/>
</dbReference>
<dbReference type="SUPFAM" id="SSF102588">
    <property type="entry name" value="LmbE-like"/>
    <property type="match status" value="1"/>
</dbReference>
<dbReference type="InterPro" id="IPR024078">
    <property type="entry name" value="LmbE-like_dom_sf"/>
</dbReference>
<protein>
    <recommendedName>
        <fullName evidence="2">N-acetylglucosaminylphosphatidylinositol deacetylase</fullName>
        <ecNumber evidence="2">3.5.1.89</ecNumber>
    </recommendedName>
</protein>
<dbReference type="Pfam" id="PF02585">
    <property type="entry name" value="PIG-L"/>
    <property type="match status" value="1"/>
</dbReference>
<dbReference type="Gene3D" id="3.40.50.10320">
    <property type="entry name" value="LmbE-like"/>
    <property type="match status" value="1"/>
</dbReference>
<evidence type="ECO:0000313" key="3">
    <source>
        <dbReference type="EMBL" id="CAF0725347.1"/>
    </source>
</evidence>
<dbReference type="AlphaFoldDB" id="A0A813QYG7"/>